<feature type="domain" description="SMODS and SLOG-associating 2TM effector" evidence="3">
    <location>
        <begin position="12"/>
        <end position="136"/>
    </location>
</feature>
<dbReference type="Proteomes" id="UP001143463">
    <property type="component" value="Unassembled WGS sequence"/>
</dbReference>
<protein>
    <recommendedName>
        <fullName evidence="3">SMODS and SLOG-associating 2TM effector domain-containing protein</fullName>
    </recommendedName>
</protein>
<dbReference type="RefSeq" id="WP_037044941.1">
    <property type="nucleotide sequence ID" value="NZ_BAAAUZ010000079.1"/>
</dbReference>
<dbReference type="NCBIfam" id="NF033634">
    <property type="entry name" value="SLATT_1"/>
    <property type="match status" value="1"/>
</dbReference>
<name>A0A9W6L2J8_9PSEU</name>
<dbReference type="AlphaFoldDB" id="A0A9W6L2J8"/>
<reference evidence="4" key="1">
    <citation type="journal article" date="2014" name="Int. J. Syst. Evol. Microbiol.">
        <title>Complete genome sequence of Corynebacterium casei LMG S-19264T (=DSM 44701T), isolated from a smear-ripened cheese.</title>
        <authorList>
            <consortium name="US DOE Joint Genome Institute (JGI-PGF)"/>
            <person name="Walter F."/>
            <person name="Albersmeier A."/>
            <person name="Kalinowski J."/>
            <person name="Ruckert C."/>
        </authorList>
    </citation>
    <scope>NUCLEOTIDE SEQUENCE</scope>
    <source>
        <strain evidence="4">VKM Ac-1069</strain>
    </source>
</reference>
<accession>A0A9W6L2J8</accession>
<feature type="transmembrane region" description="Helical" evidence="2">
    <location>
        <begin position="65"/>
        <end position="84"/>
    </location>
</feature>
<proteinExistence type="predicted"/>
<keyword evidence="5" id="KW-1185">Reference proteome</keyword>
<evidence type="ECO:0000313" key="5">
    <source>
        <dbReference type="Proteomes" id="UP001143463"/>
    </source>
</evidence>
<sequence length="165" mass="18197">MSDRDGQFRALYRRMRIEDQRRWYASRAREYQTAHDQVVLVRNVLLMAAAVAGVVSQAVHGTARAAWAIGAAVLGALAGAVTAYESLIGFPQLAKLYSDAERNLEEAGIDWDLPGADLAREIERVEWVFRSERGQWGQLVVKAASATDPAGEEGNAEADRVEEPR</sequence>
<evidence type="ECO:0000256" key="2">
    <source>
        <dbReference type="SAM" id="Phobius"/>
    </source>
</evidence>
<comment type="caution">
    <text evidence="4">The sequence shown here is derived from an EMBL/GenBank/DDBJ whole genome shotgun (WGS) entry which is preliminary data.</text>
</comment>
<keyword evidence="2" id="KW-1133">Transmembrane helix</keyword>
<dbReference type="EMBL" id="BSFQ01000006">
    <property type="protein sequence ID" value="GLL10956.1"/>
    <property type="molecule type" value="Genomic_DNA"/>
</dbReference>
<keyword evidence="2" id="KW-0812">Transmembrane</keyword>
<organism evidence="4 5">
    <name type="scientific">Pseudonocardia halophobica</name>
    <dbReference type="NCBI Taxonomy" id="29401"/>
    <lineage>
        <taxon>Bacteria</taxon>
        <taxon>Bacillati</taxon>
        <taxon>Actinomycetota</taxon>
        <taxon>Actinomycetes</taxon>
        <taxon>Pseudonocardiales</taxon>
        <taxon>Pseudonocardiaceae</taxon>
        <taxon>Pseudonocardia</taxon>
    </lineage>
</organism>
<keyword evidence="2" id="KW-0472">Membrane</keyword>
<feature type="transmembrane region" description="Helical" evidence="2">
    <location>
        <begin position="39"/>
        <end position="59"/>
    </location>
</feature>
<dbReference type="Pfam" id="PF18181">
    <property type="entry name" value="SLATT_1"/>
    <property type="match status" value="1"/>
</dbReference>
<evidence type="ECO:0000256" key="1">
    <source>
        <dbReference type="SAM" id="MobiDB-lite"/>
    </source>
</evidence>
<gene>
    <name evidence="4" type="ORF">GCM10017577_20970</name>
</gene>
<dbReference type="InterPro" id="IPR040884">
    <property type="entry name" value="SLATT_1"/>
</dbReference>
<evidence type="ECO:0000259" key="3">
    <source>
        <dbReference type="Pfam" id="PF18181"/>
    </source>
</evidence>
<evidence type="ECO:0000313" key="4">
    <source>
        <dbReference type="EMBL" id="GLL10956.1"/>
    </source>
</evidence>
<reference evidence="4" key="2">
    <citation type="submission" date="2023-01" db="EMBL/GenBank/DDBJ databases">
        <authorList>
            <person name="Sun Q."/>
            <person name="Evtushenko L."/>
        </authorList>
    </citation>
    <scope>NUCLEOTIDE SEQUENCE</scope>
    <source>
        <strain evidence="4">VKM Ac-1069</strain>
    </source>
</reference>
<feature type="region of interest" description="Disordered" evidence="1">
    <location>
        <begin position="144"/>
        <end position="165"/>
    </location>
</feature>